<comment type="caution">
    <text evidence="1">The sequence shown here is derived from an EMBL/GenBank/DDBJ whole genome shotgun (WGS) entry which is preliminary data.</text>
</comment>
<feature type="non-terminal residue" evidence="1">
    <location>
        <position position="1"/>
    </location>
</feature>
<dbReference type="Proteomes" id="UP000278252">
    <property type="component" value="Unassembled WGS sequence"/>
</dbReference>
<dbReference type="AlphaFoldDB" id="A0A3M9LDP6"/>
<evidence type="ECO:0000313" key="1">
    <source>
        <dbReference type="EMBL" id="RNI11336.1"/>
    </source>
</evidence>
<accession>A0A3M9LDP6</accession>
<evidence type="ECO:0000313" key="2">
    <source>
        <dbReference type="Proteomes" id="UP000278252"/>
    </source>
</evidence>
<proteinExistence type="predicted"/>
<sequence>EELRATKYRNQVKEVKFKLLIHNIDRSVSVSVIIQMGISTEPILY</sequence>
<dbReference type="EMBL" id="RJJH01000011">
    <property type="protein sequence ID" value="RNI11336.1"/>
    <property type="molecule type" value="Genomic_DNA"/>
</dbReference>
<gene>
    <name evidence="1" type="ORF">EFE41_07240</name>
</gene>
<name>A0A3M9LDP6_9EURY</name>
<protein>
    <submittedName>
        <fullName evidence="1">IS5/IS1182 family transposase</fullName>
    </submittedName>
</protein>
<reference evidence="1 2" key="1">
    <citation type="submission" date="2018-10" db="EMBL/GenBank/DDBJ databases">
        <title>Cultivation of a novel Methanohalophilus strain from Kebrit Deep of the Red Sea and a genomic comparison of members of the genus Methanohalophilus.</title>
        <authorList>
            <person name="Guan Y."/>
            <person name="Ngugi D.K."/>
            <person name="Stingl U."/>
        </authorList>
    </citation>
    <scope>NUCLEOTIDE SEQUENCE [LARGE SCALE GENOMIC DNA]</scope>
    <source>
        <strain evidence="1 2">DSM 7471</strain>
    </source>
</reference>
<organism evidence="1 2">
    <name type="scientific">Methanohalophilus portucalensis FDF-1</name>
    <dbReference type="NCBI Taxonomy" id="523843"/>
    <lineage>
        <taxon>Archaea</taxon>
        <taxon>Methanobacteriati</taxon>
        <taxon>Methanobacteriota</taxon>
        <taxon>Stenosarchaea group</taxon>
        <taxon>Methanomicrobia</taxon>
        <taxon>Methanosarcinales</taxon>
        <taxon>Methanosarcinaceae</taxon>
        <taxon>Methanohalophilus</taxon>
    </lineage>
</organism>